<dbReference type="Proteomes" id="UP001239445">
    <property type="component" value="Unassembled WGS sequence"/>
</dbReference>
<name>A0AAJ0BCS2_9PEZI</name>
<dbReference type="AlphaFoldDB" id="A0AAJ0BCS2"/>
<gene>
    <name evidence="6" type="ORF">QBC47DRAFT_382009</name>
</gene>
<dbReference type="SUPFAM" id="SSF48403">
    <property type="entry name" value="Ankyrin repeat"/>
    <property type="match status" value="3"/>
</dbReference>
<dbReference type="GO" id="GO:0000976">
    <property type="term" value="F:transcription cis-regulatory region binding"/>
    <property type="evidence" value="ECO:0007669"/>
    <property type="project" value="TreeGrafter"/>
</dbReference>
<dbReference type="SMART" id="SM00248">
    <property type="entry name" value="ANK"/>
    <property type="match status" value="15"/>
</dbReference>
<dbReference type="PANTHER" id="PTHR24193">
    <property type="entry name" value="ANKYRIN REPEAT PROTEIN"/>
    <property type="match status" value="1"/>
</dbReference>
<dbReference type="Pfam" id="PF00023">
    <property type="entry name" value="Ank"/>
    <property type="match status" value="3"/>
</dbReference>
<dbReference type="InterPro" id="IPR036770">
    <property type="entry name" value="Ankyrin_rpt-contain_sf"/>
</dbReference>
<feature type="repeat" description="ANK" evidence="3">
    <location>
        <begin position="1026"/>
        <end position="1058"/>
    </location>
</feature>
<dbReference type="PANTHER" id="PTHR24193:SF121">
    <property type="entry name" value="ADA2A-CONTAINING COMPLEX COMPONENT 3, ISOFORM D"/>
    <property type="match status" value="1"/>
</dbReference>
<evidence type="ECO:0000256" key="2">
    <source>
        <dbReference type="ARBA" id="ARBA00023043"/>
    </source>
</evidence>
<feature type="repeat" description="ANK" evidence="3">
    <location>
        <begin position="1096"/>
        <end position="1128"/>
    </location>
</feature>
<dbReference type="InterPro" id="IPR025676">
    <property type="entry name" value="Clr5_dom"/>
</dbReference>
<sequence>MNSARRTPTDEEWEIHKADIRRLYLVQELPQKDLLAEVKRLGLNVTKAQLEYRLKLWNLRRNIDKDTWPYINDRIKKRAQAGKKSEVIYCGRRVKDSTVRKETNRNQAVALTVNRDPPPSPPSPGDEQLSICTPAPLPMEFSWPQTLPSLKFQAMAAQNLLAFNNRQIQSLSGGTDMAQLEVQGFSTAAIPYLGFGGIPRQAVSMSRLASAIGRTLPESYPGEHLMRAEILTRGSGPELLRESTMLAVIALSNNFGSCWSDSQWKEVTILLRGAGMLAMPFDFTSLHDVTTSAFMEKLFQGAFMRFFRSAAANDVVEEYVHIIKWLLSSGQNPNLAVGMYSKETPLQLSVRIWSVAMVELLLHHEADPNLVFGTTEPALELAISDISNNPSVLSKIVGLLISAGAGVNGPAHNMSPPALHQAVTGGNLEVAELLIEHGANINYTTTLACQYCKNCAELTALRAAAGFCGSSNRAFELVQWVINNSQTRGSSVGVLSSIESGALHAAAEKGHNEVVSYFFQISGTVDYVDEHFLTPLHLAVHGGHVETCRLLLEMGARVNMALGGPSPLYIAAIHGSLRHLEILDLLISRGADVNTGCSADQYCYRGLKERLRLSYFFEMVRTTPLAASLKQGYAAVARVLISQGARLIGTEISAAIQLMNFELLSAILNAGGLPDQTDAGQTSLIQQLLTGSESPRASKDTVVRMATALLQAGAPSRAGDVAKAIRQGNTALVDILLSHKAPLSQGDLAEAIRLGSFGLVETMLAHGGAWTRSGGFLEAAILSRNPSMVEVVSKWYPDNYEPGALCAAINTKQELEFIHKLLASRPPEAPAHLFEATSIAMAAHLGKLDLIELLMEYLPSSGIAIAPPEGWKVGERDKPFWRQSTPETLSPLNTALRVSDTPIVRQLLSHGYKPDWNSLVILARRDDISLAKMVLGDSTSISGTVWHADRSAAHIDSPLIHAVHHENREMLRLFIGIGLDVNDKVHNGPHNPVTLLQRAVLHRDLAMVRILLEAGAAVNAPATYRKGYTALKMSVENGHSEMMDVLLRAGADVNAPAGEKYGSTALQKAVENGHSETMDVLLRAGADVNAPAAEEYGATALQRAAIKGHLGIAKHLLELGADPNAPGANFGGRTALEGAAEHGRIDMIELLLHHGVDTTTEDGRAQYIRAVRRATGEGHLVAAKLLRDHGEWTAEDERLMDEPLYR</sequence>
<accession>A0AAJ0BCS2</accession>
<feature type="repeat" description="ANK" evidence="3">
    <location>
        <begin position="531"/>
        <end position="563"/>
    </location>
</feature>
<dbReference type="PROSITE" id="PS50088">
    <property type="entry name" value="ANK_REPEAT"/>
    <property type="match status" value="8"/>
</dbReference>
<feature type="domain" description="Clr5" evidence="5">
    <location>
        <begin position="10"/>
        <end position="60"/>
    </location>
</feature>
<dbReference type="Pfam" id="PF12796">
    <property type="entry name" value="Ank_2"/>
    <property type="match status" value="3"/>
</dbReference>
<feature type="repeat" description="ANK" evidence="3">
    <location>
        <begin position="563"/>
        <end position="598"/>
    </location>
</feature>
<evidence type="ECO:0000256" key="3">
    <source>
        <dbReference type="PROSITE-ProRule" id="PRU00023"/>
    </source>
</evidence>
<dbReference type="Gene3D" id="1.25.40.20">
    <property type="entry name" value="Ankyrin repeat-containing domain"/>
    <property type="match status" value="4"/>
</dbReference>
<feature type="repeat" description="ANK" evidence="3">
    <location>
        <begin position="1061"/>
        <end position="1093"/>
    </location>
</feature>
<evidence type="ECO:0000256" key="1">
    <source>
        <dbReference type="ARBA" id="ARBA00022737"/>
    </source>
</evidence>
<feature type="region of interest" description="Disordered" evidence="4">
    <location>
        <begin position="98"/>
        <end position="128"/>
    </location>
</feature>
<keyword evidence="2 3" id="KW-0040">ANK repeat</keyword>
<evidence type="ECO:0000256" key="4">
    <source>
        <dbReference type="SAM" id="MobiDB-lite"/>
    </source>
</evidence>
<proteinExistence type="predicted"/>
<dbReference type="EMBL" id="MU839834">
    <property type="protein sequence ID" value="KAK1754864.1"/>
    <property type="molecule type" value="Genomic_DNA"/>
</dbReference>
<protein>
    <submittedName>
        <fullName evidence="6">Ankyrin repeat-containing domain protein</fullName>
    </submittedName>
</protein>
<evidence type="ECO:0000259" key="5">
    <source>
        <dbReference type="Pfam" id="PF14420"/>
    </source>
</evidence>
<feature type="repeat" description="ANK" evidence="3">
    <location>
        <begin position="991"/>
        <end position="1023"/>
    </location>
</feature>
<feature type="repeat" description="ANK" evidence="3">
    <location>
        <begin position="414"/>
        <end position="446"/>
    </location>
</feature>
<dbReference type="PROSITE" id="PS50297">
    <property type="entry name" value="ANK_REP_REGION"/>
    <property type="match status" value="7"/>
</dbReference>
<evidence type="ECO:0000313" key="6">
    <source>
        <dbReference type="EMBL" id="KAK1754864.1"/>
    </source>
</evidence>
<feature type="repeat" description="ANK" evidence="3">
    <location>
        <begin position="1131"/>
        <end position="1163"/>
    </location>
</feature>
<comment type="caution">
    <text evidence="6">The sequence shown here is derived from an EMBL/GenBank/DDBJ whole genome shotgun (WGS) entry which is preliminary data.</text>
</comment>
<dbReference type="GO" id="GO:0045944">
    <property type="term" value="P:positive regulation of transcription by RNA polymerase II"/>
    <property type="evidence" value="ECO:0007669"/>
    <property type="project" value="TreeGrafter"/>
</dbReference>
<dbReference type="Pfam" id="PF14420">
    <property type="entry name" value="Clr5"/>
    <property type="match status" value="1"/>
</dbReference>
<reference evidence="6" key="1">
    <citation type="submission" date="2023-06" db="EMBL/GenBank/DDBJ databases">
        <title>Genome-scale phylogeny and comparative genomics of the fungal order Sordariales.</title>
        <authorList>
            <consortium name="Lawrence Berkeley National Laboratory"/>
            <person name="Hensen N."/>
            <person name="Bonometti L."/>
            <person name="Westerberg I."/>
            <person name="Brannstrom I.O."/>
            <person name="Guillou S."/>
            <person name="Cros-Aarteil S."/>
            <person name="Calhoun S."/>
            <person name="Haridas S."/>
            <person name="Kuo A."/>
            <person name="Mondo S."/>
            <person name="Pangilinan J."/>
            <person name="Riley R."/>
            <person name="Labutti K."/>
            <person name="Andreopoulos B."/>
            <person name="Lipzen A."/>
            <person name="Chen C."/>
            <person name="Yanf M."/>
            <person name="Daum C."/>
            <person name="Ng V."/>
            <person name="Clum A."/>
            <person name="Steindorff A."/>
            <person name="Ohm R."/>
            <person name="Martin F."/>
            <person name="Silar P."/>
            <person name="Natvig D."/>
            <person name="Lalanne C."/>
            <person name="Gautier V."/>
            <person name="Ament-Velasquez S.L."/>
            <person name="Kruys A."/>
            <person name="Hutchinson M.I."/>
            <person name="Powell A.J."/>
            <person name="Barry K."/>
            <person name="Miller A.N."/>
            <person name="Grigoriev I.V."/>
            <person name="Debuchy R."/>
            <person name="Gladieux P."/>
            <person name="Thoren M.H."/>
            <person name="Johannesson H."/>
        </authorList>
    </citation>
    <scope>NUCLEOTIDE SEQUENCE</scope>
    <source>
        <strain evidence="6">PSN4</strain>
    </source>
</reference>
<dbReference type="InterPro" id="IPR050663">
    <property type="entry name" value="Ankyrin-SOCS_Box"/>
</dbReference>
<organism evidence="6 7">
    <name type="scientific">Echria macrotheca</name>
    <dbReference type="NCBI Taxonomy" id="438768"/>
    <lineage>
        <taxon>Eukaryota</taxon>
        <taxon>Fungi</taxon>
        <taxon>Dikarya</taxon>
        <taxon>Ascomycota</taxon>
        <taxon>Pezizomycotina</taxon>
        <taxon>Sordariomycetes</taxon>
        <taxon>Sordariomycetidae</taxon>
        <taxon>Sordariales</taxon>
        <taxon>Schizotheciaceae</taxon>
        <taxon>Echria</taxon>
    </lineage>
</organism>
<dbReference type="GO" id="GO:0005634">
    <property type="term" value="C:nucleus"/>
    <property type="evidence" value="ECO:0007669"/>
    <property type="project" value="TreeGrafter"/>
</dbReference>
<dbReference type="InterPro" id="IPR002110">
    <property type="entry name" value="Ankyrin_rpt"/>
</dbReference>
<keyword evidence="1" id="KW-0677">Repeat</keyword>
<evidence type="ECO:0000313" key="7">
    <source>
        <dbReference type="Proteomes" id="UP001239445"/>
    </source>
</evidence>
<keyword evidence="7" id="KW-1185">Reference proteome</keyword>